<dbReference type="EMBL" id="DYVF01000043">
    <property type="protein sequence ID" value="HJG31087.1"/>
    <property type="molecule type" value="Genomic_DNA"/>
</dbReference>
<dbReference type="GO" id="GO:0009401">
    <property type="term" value="P:phosphoenolpyruvate-dependent sugar phosphotransferase system"/>
    <property type="evidence" value="ECO:0007669"/>
    <property type="project" value="UniProtKB-KW"/>
</dbReference>
<protein>
    <submittedName>
        <fullName evidence="11">PTS fructose transporter subunit IIC</fullName>
    </submittedName>
</protein>
<dbReference type="PANTHER" id="PTHR30505">
    <property type="entry name" value="FRUCTOSE-LIKE PERMEASE"/>
    <property type="match status" value="1"/>
</dbReference>
<reference evidence="11" key="1">
    <citation type="journal article" date="2021" name="PeerJ">
        <title>Extensive microbial diversity within the chicken gut microbiome revealed by metagenomics and culture.</title>
        <authorList>
            <person name="Gilroy R."/>
            <person name="Ravi A."/>
            <person name="Getino M."/>
            <person name="Pursley I."/>
            <person name="Horton D.L."/>
            <person name="Alikhan N.F."/>
            <person name="Baker D."/>
            <person name="Gharbi K."/>
            <person name="Hall N."/>
            <person name="Watson M."/>
            <person name="Adriaenssens E.M."/>
            <person name="Foster-Nyarko E."/>
            <person name="Jarju S."/>
            <person name="Secka A."/>
            <person name="Antonio M."/>
            <person name="Oren A."/>
            <person name="Chaudhuri R.R."/>
            <person name="La Ragione R."/>
            <person name="Hildebrand F."/>
            <person name="Pallen M.J."/>
        </authorList>
    </citation>
    <scope>NUCLEOTIDE SEQUENCE</scope>
    <source>
        <strain evidence="11">ChiGjej2B2-7701</strain>
    </source>
</reference>
<dbReference type="GO" id="GO:0005886">
    <property type="term" value="C:plasma membrane"/>
    <property type="evidence" value="ECO:0007669"/>
    <property type="project" value="UniProtKB-SubCell"/>
</dbReference>
<dbReference type="Pfam" id="PF02378">
    <property type="entry name" value="PTS_EIIC"/>
    <property type="match status" value="1"/>
</dbReference>
<comment type="subcellular location">
    <subcellularLocation>
        <location evidence="1">Cell inner membrane</location>
        <topology evidence="1">Multi-pass membrane protein</topology>
    </subcellularLocation>
</comment>
<dbReference type="PROSITE" id="PS51104">
    <property type="entry name" value="PTS_EIIC_TYPE_2"/>
    <property type="match status" value="1"/>
</dbReference>
<dbReference type="GO" id="GO:0005351">
    <property type="term" value="F:carbohydrate:proton symporter activity"/>
    <property type="evidence" value="ECO:0007669"/>
    <property type="project" value="InterPro"/>
</dbReference>
<name>A0A921ISD2_9ACTN</name>
<dbReference type="GO" id="GO:0090563">
    <property type="term" value="F:protein-phosphocysteine-sugar phosphotransferase activity"/>
    <property type="evidence" value="ECO:0007669"/>
    <property type="project" value="TreeGrafter"/>
</dbReference>
<evidence type="ECO:0000313" key="12">
    <source>
        <dbReference type="Proteomes" id="UP000746751"/>
    </source>
</evidence>
<feature type="transmembrane region" description="Helical" evidence="9">
    <location>
        <begin position="95"/>
        <end position="114"/>
    </location>
</feature>
<evidence type="ECO:0000313" key="11">
    <source>
        <dbReference type="EMBL" id="HJG31087.1"/>
    </source>
</evidence>
<evidence type="ECO:0000256" key="5">
    <source>
        <dbReference type="ARBA" id="ARBA00022683"/>
    </source>
</evidence>
<proteinExistence type="predicted"/>
<keyword evidence="4" id="KW-0762">Sugar transport</keyword>
<feature type="transmembrane region" description="Helical" evidence="9">
    <location>
        <begin position="54"/>
        <end position="75"/>
    </location>
</feature>
<feature type="transmembrane region" description="Helical" evidence="9">
    <location>
        <begin position="269"/>
        <end position="301"/>
    </location>
</feature>
<evidence type="ECO:0000256" key="4">
    <source>
        <dbReference type="ARBA" id="ARBA00022597"/>
    </source>
</evidence>
<evidence type="ECO:0000256" key="3">
    <source>
        <dbReference type="ARBA" id="ARBA00022475"/>
    </source>
</evidence>
<feature type="domain" description="PTS EIIC type-2" evidence="10">
    <location>
        <begin position="9"/>
        <end position="338"/>
    </location>
</feature>
<sequence>MNSLGKLQFKKHVLTGIAYMIPVVVAGGICLGLSRIFGGVDIQAGSFAAALEQIGNAAIGFTVPVIAAGIGYSIAGRPGIAPGLAAGTLANTVGAGFLGGLVGGFLAGYFAYLAKTYIKPPSLIKGLMPVLVIPVLSTLAVGLVFVYLIGTPLAMIQQGMTDWLLSLQGQSGFLMGAIIGGMRFDMGGPFAQAAGAFCDAMLAEGIYAPKAASMVSGMTPPVGVALAVFLAKRKFTAAEHEAAKTALPLGLCFITEGVFPFLASDPIRVIAACTAGSAISGGLAVMFGCLCPIPAGGVFAIPFITEPLMFILAFLIGVAITAGVLIVIKPTRAAEDNEDEEDDVDFAIEFSDH</sequence>
<feature type="transmembrane region" description="Helical" evidence="9">
    <location>
        <begin position="308"/>
        <end position="328"/>
    </location>
</feature>
<reference evidence="11" key="2">
    <citation type="submission" date="2021-09" db="EMBL/GenBank/DDBJ databases">
        <authorList>
            <person name="Gilroy R."/>
        </authorList>
    </citation>
    <scope>NUCLEOTIDE SEQUENCE</scope>
    <source>
        <strain evidence="11">ChiGjej2B2-7701</strain>
    </source>
</reference>
<evidence type="ECO:0000256" key="7">
    <source>
        <dbReference type="ARBA" id="ARBA00022989"/>
    </source>
</evidence>
<keyword evidence="7 9" id="KW-1133">Transmembrane helix</keyword>
<dbReference type="AlphaFoldDB" id="A0A921ISD2"/>
<dbReference type="Proteomes" id="UP000746751">
    <property type="component" value="Unassembled WGS sequence"/>
</dbReference>
<dbReference type="NCBIfam" id="TIGR01427">
    <property type="entry name" value="PTS_IIC_fructo"/>
    <property type="match status" value="1"/>
</dbReference>
<evidence type="ECO:0000256" key="8">
    <source>
        <dbReference type="ARBA" id="ARBA00023136"/>
    </source>
</evidence>
<comment type="caution">
    <text evidence="11">The sequence shown here is derived from an EMBL/GenBank/DDBJ whole genome shotgun (WGS) entry which is preliminary data.</text>
</comment>
<evidence type="ECO:0000256" key="2">
    <source>
        <dbReference type="ARBA" id="ARBA00022448"/>
    </source>
</evidence>
<keyword evidence="5" id="KW-0598">Phosphotransferase system</keyword>
<dbReference type="InterPro" id="IPR013014">
    <property type="entry name" value="PTS_EIIC_2"/>
</dbReference>
<evidence type="ECO:0000256" key="6">
    <source>
        <dbReference type="ARBA" id="ARBA00022692"/>
    </source>
</evidence>
<keyword evidence="8 9" id="KW-0472">Membrane</keyword>
<dbReference type="InterPro" id="IPR003352">
    <property type="entry name" value="PTS_EIIC"/>
</dbReference>
<keyword evidence="2" id="KW-0813">Transport</keyword>
<evidence type="ECO:0000256" key="1">
    <source>
        <dbReference type="ARBA" id="ARBA00004429"/>
    </source>
</evidence>
<accession>A0A921ISD2</accession>
<dbReference type="InterPro" id="IPR006327">
    <property type="entry name" value="PTS_IIC_fruc"/>
</dbReference>
<keyword evidence="6 9" id="KW-0812">Transmembrane</keyword>
<dbReference type="InterPro" id="IPR050864">
    <property type="entry name" value="Bacterial_PTS_Sugar_Transport"/>
</dbReference>
<evidence type="ECO:0000256" key="9">
    <source>
        <dbReference type="SAM" id="Phobius"/>
    </source>
</evidence>
<keyword evidence="3" id="KW-1003">Cell membrane</keyword>
<feature type="transmembrane region" description="Helical" evidence="9">
    <location>
        <begin position="12"/>
        <end position="33"/>
    </location>
</feature>
<dbReference type="PANTHER" id="PTHR30505:SF0">
    <property type="entry name" value="FRUCTOSE-LIKE PTS SYSTEM EIIBC COMPONENT-RELATED"/>
    <property type="match status" value="1"/>
</dbReference>
<feature type="transmembrane region" description="Helical" evidence="9">
    <location>
        <begin position="126"/>
        <end position="150"/>
    </location>
</feature>
<organism evidence="11 12">
    <name type="scientific">Collinsella ihumii</name>
    <dbReference type="NCBI Taxonomy" id="1720204"/>
    <lineage>
        <taxon>Bacteria</taxon>
        <taxon>Bacillati</taxon>
        <taxon>Actinomycetota</taxon>
        <taxon>Coriobacteriia</taxon>
        <taxon>Coriobacteriales</taxon>
        <taxon>Coriobacteriaceae</taxon>
        <taxon>Collinsella</taxon>
    </lineage>
</organism>
<gene>
    <name evidence="11" type="ORF">K8U80_06785</name>
</gene>
<evidence type="ECO:0000259" key="10">
    <source>
        <dbReference type="PROSITE" id="PS51104"/>
    </source>
</evidence>
<dbReference type="GO" id="GO:0008982">
    <property type="term" value="F:protein-N(PI)-phosphohistidine-sugar phosphotransferase activity"/>
    <property type="evidence" value="ECO:0007669"/>
    <property type="project" value="InterPro"/>
</dbReference>